<evidence type="ECO:0000256" key="1">
    <source>
        <dbReference type="ARBA" id="ARBA00022679"/>
    </source>
</evidence>
<dbReference type="PANTHER" id="PTHR34388">
    <property type="entry name" value="DNA POLYMERASE III SUBUNIT DELTA"/>
    <property type="match status" value="1"/>
</dbReference>
<reference evidence="6 7" key="1">
    <citation type="submission" date="2017-11" db="EMBL/GenBank/DDBJ databases">
        <title>Genome sequence of Entomoplasma somnilux PYAN-1 (ATCC 49194).</title>
        <authorList>
            <person name="Lo W.-S."/>
            <person name="Gasparich G.E."/>
            <person name="Kuo C.-H."/>
        </authorList>
    </citation>
    <scope>NUCLEOTIDE SEQUENCE [LARGE SCALE GENOMIC DNA]</scope>
    <source>
        <strain evidence="6 7">PYAN-1</strain>
    </source>
</reference>
<keyword evidence="4" id="KW-0239">DNA-directed DNA polymerase</keyword>
<organism evidence="6 7">
    <name type="scientific">Williamsoniiplasma somnilux</name>
    <dbReference type="NCBI Taxonomy" id="215578"/>
    <lineage>
        <taxon>Bacteria</taxon>
        <taxon>Bacillati</taxon>
        <taxon>Mycoplasmatota</taxon>
        <taxon>Mollicutes</taxon>
        <taxon>Entomoplasmatales</taxon>
        <taxon>Williamsoniiplasma</taxon>
    </lineage>
</organism>
<accession>A0A2K8NY58</accession>
<dbReference type="SUPFAM" id="SSF52540">
    <property type="entry name" value="P-loop containing nucleoside triphosphate hydrolases"/>
    <property type="match status" value="1"/>
</dbReference>
<dbReference type="InterPro" id="IPR027417">
    <property type="entry name" value="P-loop_NTPase"/>
</dbReference>
<keyword evidence="1" id="KW-0808">Transferase</keyword>
<feature type="domain" description="DNA polymerase III delta subunit-like C-terminal" evidence="5">
    <location>
        <begin position="198"/>
        <end position="313"/>
    </location>
</feature>
<dbReference type="EMBL" id="CP024965">
    <property type="protein sequence ID" value="ATZ18765.1"/>
    <property type="molecule type" value="Genomic_DNA"/>
</dbReference>
<evidence type="ECO:0000256" key="4">
    <source>
        <dbReference type="ARBA" id="ARBA00022932"/>
    </source>
</evidence>
<name>A0A2K8NY58_9MOLU</name>
<evidence type="ECO:0000256" key="3">
    <source>
        <dbReference type="ARBA" id="ARBA00022705"/>
    </source>
</evidence>
<dbReference type="Gene3D" id="3.40.50.300">
    <property type="entry name" value="P-loop containing nucleotide triphosphate hydrolases"/>
    <property type="match status" value="1"/>
</dbReference>
<keyword evidence="3" id="KW-0235">DNA replication</keyword>
<dbReference type="PANTHER" id="PTHR34388:SF1">
    <property type="entry name" value="DNA POLYMERASE III SUBUNIT DELTA"/>
    <property type="match status" value="1"/>
</dbReference>
<dbReference type="KEGG" id="esx:ESOMN_v1c03830"/>
<dbReference type="GO" id="GO:0006261">
    <property type="term" value="P:DNA-templated DNA replication"/>
    <property type="evidence" value="ECO:0007669"/>
    <property type="project" value="TreeGrafter"/>
</dbReference>
<evidence type="ECO:0000259" key="5">
    <source>
        <dbReference type="Pfam" id="PF21694"/>
    </source>
</evidence>
<dbReference type="GO" id="GO:0003677">
    <property type="term" value="F:DNA binding"/>
    <property type="evidence" value="ECO:0007669"/>
    <property type="project" value="InterPro"/>
</dbReference>
<dbReference type="InterPro" id="IPR005790">
    <property type="entry name" value="DNA_polIII_delta"/>
</dbReference>
<dbReference type="NCBIfam" id="TIGR01128">
    <property type="entry name" value="holA"/>
    <property type="match status" value="1"/>
</dbReference>
<evidence type="ECO:0000256" key="2">
    <source>
        <dbReference type="ARBA" id="ARBA00022695"/>
    </source>
</evidence>
<dbReference type="GO" id="GO:0009360">
    <property type="term" value="C:DNA polymerase III complex"/>
    <property type="evidence" value="ECO:0007669"/>
    <property type="project" value="TreeGrafter"/>
</dbReference>
<keyword evidence="2" id="KW-0548">Nucleotidyltransferase</keyword>
<protein>
    <submittedName>
        <fullName evidence="6">DNA polymerase III subunit delta</fullName>
    </submittedName>
</protein>
<evidence type="ECO:0000313" key="6">
    <source>
        <dbReference type="EMBL" id="ATZ18765.1"/>
    </source>
</evidence>
<proteinExistence type="predicted"/>
<keyword evidence="7" id="KW-1185">Reference proteome</keyword>
<sequence length="318" mass="37485">MHFIYSSDLFLLKKHLDKIIKNISKDKKCEIIEHSFIEDSLQDIKNTLITFSMFEDFKIIILKESWFVNESKVQLHKDFNNETLISMLSKIAPNTEVIFTLNSDKFSKKLKIANFIKYNFEIYKIEKLSEQTTFNYINEFFKRNNKIIENETISYIVNNLPNDMQVISNELNKFINIPENEITLKIVAENLNKYFDVDIFELSNHFINNDLTGFLNKFKDFSIINNDLTGFLSLLNTNLSFTRNLIILKNQGVSDQEIAKKLNTTPYRIKMTLKFIKADINNLNDKIILLYNLNKKMMQGKSDNKIIPEYEFLKVMKG</sequence>
<dbReference type="GO" id="GO:0003887">
    <property type="term" value="F:DNA-directed DNA polymerase activity"/>
    <property type="evidence" value="ECO:0007669"/>
    <property type="project" value="UniProtKB-KW"/>
</dbReference>
<evidence type="ECO:0000313" key="7">
    <source>
        <dbReference type="Proteomes" id="UP000232230"/>
    </source>
</evidence>
<gene>
    <name evidence="6" type="primary">holA</name>
    <name evidence="6" type="ORF">ESOMN_v1c03830</name>
</gene>
<dbReference type="Gene3D" id="1.20.272.10">
    <property type="match status" value="1"/>
</dbReference>
<dbReference type="Proteomes" id="UP000232230">
    <property type="component" value="Chromosome"/>
</dbReference>
<dbReference type="InterPro" id="IPR048466">
    <property type="entry name" value="DNA_pol3_delta-like_C"/>
</dbReference>
<dbReference type="RefSeq" id="WP_024863288.1">
    <property type="nucleotide sequence ID" value="NZ_CP024965.1"/>
</dbReference>
<dbReference type="AlphaFoldDB" id="A0A2K8NY58"/>
<dbReference type="Gene3D" id="1.10.8.60">
    <property type="match status" value="1"/>
</dbReference>
<dbReference type="Pfam" id="PF21694">
    <property type="entry name" value="DNA_pol3_delta_C"/>
    <property type="match status" value="1"/>
</dbReference>